<keyword evidence="2" id="KW-0813">Transport</keyword>
<organism evidence="8 9">
    <name type="scientific">Geomonas subterranea</name>
    <dbReference type="NCBI Taxonomy" id="2847989"/>
    <lineage>
        <taxon>Bacteria</taxon>
        <taxon>Pseudomonadati</taxon>
        <taxon>Thermodesulfobacteriota</taxon>
        <taxon>Desulfuromonadia</taxon>
        <taxon>Geobacterales</taxon>
        <taxon>Geobacteraceae</taxon>
        <taxon>Geomonas</taxon>
    </lineage>
</organism>
<evidence type="ECO:0000313" key="9">
    <source>
        <dbReference type="Proteomes" id="UP000683559"/>
    </source>
</evidence>
<evidence type="ECO:0000256" key="4">
    <source>
        <dbReference type="ARBA" id="ARBA00022692"/>
    </source>
</evidence>
<evidence type="ECO:0000256" key="7">
    <source>
        <dbReference type="SAM" id="Phobius"/>
    </source>
</evidence>
<evidence type="ECO:0000256" key="1">
    <source>
        <dbReference type="ARBA" id="ARBA00004141"/>
    </source>
</evidence>
<reference evidence="8 9" key="1">
    <citation type="submission" date="2021-06" db="EMBL/GenBank/DDBJ databases">
        <title>Gemonas diversity in paddy soil.</title>
        <authorList>
            <person name="Liu G."/>
        </authorList>
    </citation>
    <scope>NUCLEOTIDE SEQUENCE [LARGE SCALE GENOMIC DNA]</scope>
    <source>
        <strain evidence="8 9">RG2</strain>
    </source>
</reference>
<dbReference type="RefSeq" id="WP_217287588.1">
    <property type="nucleotide sequence ID" value="NZ_CP077683.1"/>
</dbReference>
<evidence type="ECO:0000256" key="3">
    <source>
        <dbReference type="ARBA" id="ARBA00022475"/>
    </source>
</evidence>
<feature type="transmembrane region" description="Helical" evidence="7">
    <location>
        <begin position="250"/>
        <end position="270"/>
    </location>
</feature>
<proteinExistence type="predicted"/>
<dbReference type="Pfam" id="PF03547">
    <property type="entry name" value="Mem_trans"/>
    <property type="match status" value="1"/>
</dbReference>
<feature type="transmembrane region" description="Helical" evidence="7">
    <location>
        <begin position="156"/>
        <end position="175"/>
    </location>
</feature>
<dbReference type="EMBL" id="CP077683">
    <property type="protein sequence ID" value="QXE90995.1"/>
    <property type="molecule type" value="Genomic_DNA"/>
</dbReference>
<evidence type="ECO:0000256" key="5">
    <source>
        <dbReference type="ARBA" id="ARBA00022989"/>
    </source>
</evidence>
<keyword evidence="9" id="KW-1185">Reference proteome</keyword>
<name>A0ABX8LG36_9BACT</name>
<accession>A0ABX8LG36</accession>
<sequence>MENFVLIGVFVLLGMLFRRLEAFPKDSAQTLNMFALYVSLPALILLKVPQIVLSREILTAAVVPWGLLLLSVTAVLGAARLWRWERGTVGVLLLVVPLGNTSFLGVPMVQAFFGAGGLPYLIIYDQLGTLLIMVSYGSLILALYGKDGGSVNLVAMVRKMLFFPPTIALMAGLVARSWPYPEKLAQGLQNVALTLVPVVMTAIGLQMRLRLPRRVFGPLAFGLAVKLLAAPLSALLVCRLAGLGGMVVDVSVLEAAMPPMVTAGALAVVAGMEADLAVAMIGIGIILSFGTLPAIYFLTRLAP</sequence>
<feature type="transmembrane region" description="Helical" evidence="7">
    <location>
        <begin position="60"/>
        <end position="82"/>
    </location>
</feature>
<comment type="subcellular location">
    <subcellularLocation>
        <location evidence="1">Membrane</location>
        <topology evidence="1">Multi-pass membrane protein</topology>
    </subcellularLocation>
</comment>
<feature type="transmembrane region" description="Helical" evidence="7">
    <location>
        <begin position="276"/>
        <end position="298"/>
    </location>
</feature>
<feature type="transmembrane region" description="Helical" evidence="7">
    <location>
        <begin position="121"/>
        <end position="144"/>
    </location>
</feature>
<protein>
    <submittedName>
        <fullName evidence="8">AEC family transporter</fullName>
    </submittedName>
</protein>
<dbReference type="InterPro" id="IPR004776">
    <property type="entry name" value="Mem_transp_PIN-like"/>
</dbReference>
<keyword evidence="3" id="KW-1003">Cell membrane</keyword>
<keyword evidence="6 7" id="KW-0472">Membrane</keyword>
<keyword evidence="4 7" id="KW-0812">Transmembrane</keyword>
<keyword evidence="5 7" id="KW-1133">Transmembrane helix</keyword>
<evidence type="ECO:0000313" key="8">
    <source>
        <dbReference type="EMBL" id="QXE90995.1"/>
    </source>
</evidence>
<feature type="transmembrane region" description="Helical" evidence="7">
    <location>
        <begin position="88"/>
        <end position="109"/>
    </location>
</feature>
<evidence type="ECO:0000256" key="6">
    <source>
        <dbReference type="ARBA" id="ARBA00023136"/>
    </source>
</evidence>
<dbReference type="Proteomes" id="UP000683559">
    <property type="component" value="Chromosome"/>
</dbReference>
<gene>
    <name evidence="8" type="ORF">KP001_00130</name>
</gene>
<feature type="transmembrane region" description="Helical" evidence="7">
    <location>
        <begin position="32"/>
        <end position="48"/>
    </location>
</feature>
<evidence type="ECO:0000256" key="2">
    <source>
        <dbReference type="ARBA" id="ARBA00022448"/>
    </source>
</evidence>
<dbReference type="PANTHER" id="PTHR36838:SF1">
    <property type="entry name" value="SLR1864 PROTEIN"/>
    <property type="match status" value="1"/>
</dbReference>
<feature type="transmembrane region" description="Helical" evidence="7">
    <location>
        <begin position="219"/>
        <end position="238"/>
    </location>
</feature>
<dbReference type="PANTHER" id="PTHR36838">
    <property type="entry name" value="AUXIN EFFLUX CARRIER FAMILY PROTEIN"/>
    <property type="match status" value="1"/>
</dbReference>
<feature type="transmembrane region" description="Helical" evidence="7">
    <location>
        <begin position="187"/>
        <end position="207"/>
    </location>
</feature>